<feature type="domain" description="NAD(P)-binding" evidence="1">
    <location>
        <begin position="8"/>
        <end position="191"/>
    </location>
</feature>
<dbReference type="Gene3D" id="3.90.25.10">
    <property type="entry name" value="UDP-galactose 4-epimerase, domain 1"/>
    <property type="match status" value="1"/>
</dbReference>
<reference evidence="2" key="1">
    <citation type="submission" date="2022-08" db="EMBL/GenBank/DDBJ databases">
        <title>Microvirga terrae sp. nov., isolated from soil.</title>
        <authorList>
            <person name="Kim K.H."/>
            <person name="Seo Y.L."/>
            <person name="Kim J.M."/>
            <person name="Lee J.K."/>
            <person name="Han D.M."/>
            <person name="Jeon C.O."/>
        </authorList>
    </citation>
    <scope>NUCLEOTIDE SEQUENCE</scope>
    <source>
        <strain evidence="2">R24</strain>
    </source>
</reference>
<dbReference type="Proteomes" id="UP001017257">
    <property type="component" value="Chromosome"/>
</dbReference>
<dbReference type="Gene3D" id="3.40.50.720">
    <property type="entry name" value="NAD(P)-binding Rossmann-like Domain"/>
    <property type="match status" value="1"/>
</dbReference>
<dbReference type="RefSeq" id="WP_173946226.1">
    <property type="nucleotide sequence ID" value="NZ_CP102845.1"/>
</dbReference>
<dbReference type="EMBL" id="CP102845">
    <property type="protein sequence ID" value="UVF18654.1"/>
    <property type="molecule type" value="Genomic_DNA"/>
</dbReference>
<name>A0ABY5RRT0_9HYPH</name>
<evidence type="ECO:0000313" key="3">
    <source>
        <dbReference type="Proteomes" id="UP001017257"/>
    </source>
</evidence>
<dbReference type="SUPFAM" id="SSF51735">
    <property type="entry name" value="NAD(P)-binding Rossmann-fold domains"/>
    <property type="match status" value="1"/>
</dbReference>
<gene>
    <name evidence="2" type="ORF">HPT29_019505</name>
</gene>
<keyword evidence="3" id="KW-1185">Reference proteome</keyword>
<proteinExistence type="predicted"/>
<dbReference type="Pfam" id="PF13460">
    <property type="entry name" value="NAD_binding_10"/>
    <property type="match status" value="1"/>
</dbReference>
<dbReference type="InterPro" id="IPR016040">
    <property type="entry name" value="NAD(P)-bd_dom"/>
</dbReference>
<evidence type="ECO:0000259" key="1">
    <source>
        <dbReference type="Pfam" id="PF13460"/>
    </source>
</evidence>
<evidence type="ECO:0000313" key="2">
    <source>
        <dbReference type="EMBL" id="UVF18654.1"/>
    </source>
</evidence>
<organism evidence="2 3">
    <name type="scientific">Microvirga terrae</name>
    <dbReference type="NCBI Taxonomy" id="2740529"/>
    <lineage>
        <taxon>Bacteria</taxon>
        <taxon>Pseudomonadati</taxon>
        <taxon>Pseudomonadota</taxon>
        <taxon>Alphaproteobacteria</taxon>
        <taxon>Hyphomicrobiales</taxon>
        <taxon>Methylobacteriaceae</taxon>
        <taxon>Microvirga</taxon>
    </lineage>
</organism>
<protein>
    <submittedName>
        <fullName evidence="2">NAD(P)H-binding protein</fullName>
    </submittedName>
</protein>
<dbReference type="PANTHER" id="PTHR43162:SF1">
    <property type="entry name" value="PRESTALK A DIFFERENTIATION PROTEIN A"/>
    <property type="match status" value="1"/>
</dbReference>
<dbReference type="InterPro" id="IPR036291">
    <property type="entry name" value="NAD(P)-bd_dom_sf"/>
</dbReference>
<accession>A0ABY5RRT0</accession>
<sequence length="296" mass="31759">MIVVTTPTGSIGRQVLARLLQAGERVRVIARDPSRLPRETLARIEVVEGSHGEADVVDRAFDGADAVFWLPPPNPHAESLDAVYADFARPACEAFRTHGVGHVVGISALGRGTPMADRAGLVTASLAMDDLIAGTGVNYRALTMPSFMDNLLRQVAPIRDRGEFFSPVPGDRKAPVCATRDIADAAADLLMDRRWSGQGHRAVLGPEDLSQNDMARIMSEMLGKPVVHRPVPIEAFKAQLSAAGLSPAFVEGYAAMMTAKAEGLDNAEPRTPETTTPTTFRQWCADVLRPAVMGRG</sequence>
<dbReference type="PANTHER" id="PTHR43162">
    <property type="match status" value="1"/>
</dbReference>
<dbReference type="InterPro" id="IPR051604">
    <property type="entry name" value="Ergot_Alk_Oxidoreductase"/>
</dbReference>